<name>U7D6I8_9BACT</name>
<reference evidence="1 2" key="1">
    <citation type="journal article" date="2013" name="Environ. Microbiol.">
        <title>Genome analysis of Chitinivibrio alkaliphilus gen. nov., sp. nov., a novel extremely haloalkaliphilic anaerobic chitinolytic bacterium from the candidate phylum Termite Group 3.</title>
        <authorList>
            <person name="Sorokin D.Y."/>
            <person name="Gumerov V.M."/>
            <person name="Rakitin A.L."/>
            <person name="Beletsky A.V."/>
            <person name="Damste J.S."/>
            <person name="Muyzer G."/>
            <person name="Mardanov A.V."/>
            <person name="Ravin N.V."/>
        </authorList>
    </citation>
    <scope>NUCLEOTIDE SEQUENCE [LARGE SCALE GENOMIC DNA]</scope>
    <source>
        <strain evidence="1 2">ACht1</strain>
    </source>
</reference>
<dbReference type="RefSeq" id="WP_022637813.1">
    <property type="nucleotide sequence ID" value="NZ_ASJR01000041.1"/>
</dbReference>
<accession>U7D6I8</accession>
<proteinExistence type="predicted"/>
<comment type="caution">
    <text evidence="1">The sequence shown here is derived from an EMBL/GenBank/DDBJ whole genome shotgun (WGS) entry which is preliminary data.</text>
</comment>
<dbReference type="STRING" id="1313304.CALK_2482"/>
<dbReference type="AlphaFoldDB" id="U7D6I8"/>
<dbReference type="Proteomes" id="UP000017148">
    <property type="component" value="Unassembled WGS sequence"/>
</dbReference>
<dbReference type="EMBL" id="ASJR01000041">
    <property type="protein sequence ID" value="ERP30702.1"/>
    <property type="molecule type" value="Genomic_DNA"/>
</dbReference>
<protein>
    <submittedName>
        <fullName evidence="1">Uncharacterized protein</fullName>
    </submittedName>
</protein>
<organism evidence="1 2">
    <name type="scientific">Chitinivibrio alkaliphilus ACht1</name>
    <dbReference type="NCBI Taxonomy" id="1313304"/>
    <lineage>
        <taxon>Bacteria</taxon>
        <taxon>Pseudomonadati</taxon>
        <taxon>Fibrobacterota</taxon>
        <taxon>Chitinivibrionia</taxon>
        <taxon>Chitinivibrionales</taxon>
        <taxon>Chitinivibrionaceae</taxon>
        <taxon>Chitinivibrio</taxon>
    </lineage>
</organism>
<gene>
    <name evidence="1" type="ORF">CALK_2482</name>
</gene>
<evidence type="ECO:0000313" key="1">
    <source>
        <dbReference type="EMBL" id="ERP30702.1"/>
    </source>
</evidence>
<sequence>MSWTGDILEILQSSIKEKGMDSTPEDVKRLEALLRWMKDMIYTHKIKADVEDLPKKIIGNATTALTAHLNRLSVEGRSWTRKKNHPSSIKHSSIPTRVLYVQILPNLSLTIQGKTKSKSYYEKILVPFGAYPDQVYHLLYMAARDIYYKHFDNPSIYLNSNRKLTASRLTEEEAIKDLLEFVYTYKFQLQVLLSSTKLVRDAGILEEYTENIGEAEADEVFKEMEPEMTAGDE</sequence>
<keyword evidence="2" id="KW-1185">Reference proteome</keyword>
<evidence type="ECO:0000313" key="2">
    <source>
        <dbReference type="Proteomes" id="UP000017148"/>
    </source>
</evidence>